<name>A0A177C8U5_9PLEO</name>
<evidence type="ECO:0000313" key="2">
    <source>
        <dbReference type="Proteomes" id="UP000077069"/>
    </source>
</evidence>
<dbReference type="AlphaFoldDB" id="A0A177C8U5"/>
<reference evidence="1 2" key="1">
    <citation type="submission" date="2016-05" db="EMBL/GenBank/DDBJ databases">
        <title>Comparative analysis of secretome profiles of manganese(II)-oxidizing ascomycete fungi.</title>
        <authorList>
            <consortium name="DOE Joint Genome Institute"/>
            <person name="Zeiner C.A."/>
            <person name="Purvine S.O."/>
            <person name="Zink E.M."/>
            <person name="Wu S."/>
            <person name="Pasa-Tolic L."/>
            <person name="Chaput D.L."/>
            <person name="Haridas S."/>
            <person name="Grigoriev I.V."/>
            <person name="Santelli C.M."/>
            <person name="Hansel C.M."/>
        </authorList>
    </citation>
    <scope>NUCLEOTIDE SEQUENCE [LARGE SCALE GENOMIC DNA]</scope>
    <source>
        <strain evidence="1 2">AP3s5-JAC2a</strain>
    </source>
</reference>
<organism evidence="1 2">
    <name type="scientific">Paraphaeosphaeria sporulosa</name>
    <dbReference type="NCBI Taxonomy" id="1460663"/>
    <lineage>
        <taxon>Eukaryota</taxon>
        <taxon>Fungi</taxon>
        <taxon>Dikarya</taxon>
        <taxon>Ascomycota</taxon>
        <taxon>Pezizomycotina</taxon>
        <taxon>Dothideomycetes</taxon>
        <taxon>Pleosporomycetidae</taxon>
        <taxon>Pleosporales</taxon>
        <taxon>Massarineae</taxon>
        <taxon>Didymosphaeriaceae</taxon>
        <taxon>Paraphaeosphaeria</taxon>
    </lineage>
</organism>
<proteinExistence type="predicted"/>
<gene>
    <name evidence="1" type="ORF">CC84DRAFT_1220089</name>
</gene>
<sequence>MKQMWGRNPTEWDWGIHLHDDQWSEYDDRPIAVGHDWKRGLPWDYKGSHQECDVSGWDDWEHGGWDDGDWGDGDWNDQLHHHWHHHHCGGRLPDYYRDIIELSDEFHPPLGFEVPVSSAPAMPISTPITACPRAATRTPEIDISWMSGNGK</sequence>
<accession>A0A177C8U5</accession>
<protein>
    <submittedName>
        <fullName evidence="1">Uncharacterized protein</fullName>
    </submittedName>
</protein>
<dbReference type="InParanoid" id="A0A177C8U5"/>
<dbReference type="EMBL" id="KV441555">
    <property type="protein sequence ID" value="OAG03198.1"/>
    <property type="molecule type" value="Genomic_DNA"/>
</dbReference>
<dbReference type="GeneID" id="28766622"/>
<keyword evidence="2" id="KW-1185">Reference proteome</keyword>
<dbReference type="OrthoDB" id="10442818at2759"/>
<evidence type="ECO:0000313" key="1">
    <source>
        <dbReference type="EMBL" id="OAG03198.1"/>
    </source>
</evidence>
<dbReference type="Proteomes" id="UP000077069">
    <property type="component" value="Unassembled WGS sequence"/>
</dbReference>
<dbReference type="RefSeq" id="XP_018033563.1">
    <property type="nucleotide sequence ID" value="XM_018183136.1"/>
</dbReference>